<comment type="caution">
    <text evidence="3">The sequence shown here is derived from an EMBL/GenBank/DDBJ whole genome shotgun (WGS) entry which is preliminary data.</text>
</comment>
<proteinExistence type="predicted"/>
<gene>
    <name evidence="3" type="ORF">MKW94_015696</name>
    <name evidence="2" type="ORF">MKW94_021996</name>
</gene>
<dbReference type="Gene3D" id="3.90.70.10">
    <property type="entry name" value="Cysteine proteinases"/>
    <property type="match status" value="1"/>
</dbReference>
<keyword evidence="4" id="KW-1185">Reference proteome</keyword>
<protein>
    <recommendedName>
        <fullName evidence="1">Cathepsin propeptide inhibitor domain-containing protein</fullName>
    </recommendedName>
</protein>
<dbReference type="SMART" id="SM00848">
    <property type="entry name" value="Inhibitor_I29"/>
    <property type="match status" value="1"/>
</dbReference>
<sequence>MNKLKGLISTPRLPSLAGNFNRGTLIHNGVGRDSPECVFGEPTQPGKFQVKDKDLESEDSMMNLYERWMRVFGIFRIHPEEKNRRFNLFKENVQISRSANMLSDMTLEEVIRERTGFTICSVPYMNEEGSSTDSMTFPGKTRYQRGLLGMKPWRAKKKRTGEPTNWERLSKEIRERGGLGCNDETQLVCAMSMKGWCTCQEMKKTEFKQ</sequence>
<evidence type="ECO:0000313" key="4">
    <source>
        <dbReference type="Proteomes" id="UP001177140"/>
    </source>
</evidence>
<evidence type="ECO:0000313" key="2">
    <source>
        <dbReference type="EMBL" id="MCL7025546.1"/>
    </source>
</evidence>
<name>A0AA42B367_PAPNU</name>
<dbReference type="AlphaFoldDB" id="A0AA42B367"/>
<evidence type="ECO:0000259" key="1">
    <source>
        <dbReference type="SMART" id="SM00848"/>
    </source>
</evidence>
<accession>A0AA42B367</accession>
<dbReference type="SUPFAM" id="SSF54001">
    <property type="entry name" value="Cysteine proteinases"/>
    <property type="match status" value="1"/>
</dbReference>
<dbReference type="EMBL" id="JAJJMA010315414">
    <property type="protein sequence ID" value="MCL7049394.1"/>
    <property type="molecule type" value="Genomic_DNA"/>
</dbReference>
<dbReference type="InterPro" id="IPR038765">
    <property type="entry name" value="Papain-like_cys_pep_sf"/>
</dbReference>
<organism evidence="3 4">
    <name type="scientific">Papaver nudicaule</name>
    <name type="common">Iceland poppy</name>
    <dbReference type="NCBI Taxonomy" id="74823"/>
    <lineage>
        <taxon>Eukaryota</taxon>
        <taxon>Viridiplantae</taxon>
        <taxon>Streptophyta</taxon>
        <taxon>Embryophyta</taxon>
        <taxon>Tracheophyta</taxon>
        <taxon>Spermatophyta</taxon>
        <taxon>Magnoliopsida</taxon>
        <taxon>Ranunculales</taxon>
        <taxon>Papaveraceae</taxon>
        <taxon>Papaveroideae</taxon>
        <taxon>Papaver</taxon>
    </lineage>
</organism>
<dbReference type="Proteomes" id="UP001177140">
    <property type="component" value="Unassembled WGS sequence"/>
</dbReference>
<feature type="domain" description="Cathepsin propeptide inhibitor" evidence="1">
    <location>
        <begin position="65"/>
        <end position="110"/>
    </location>
</feature>
<dbReference type="InterPro" id="IPR013201">
    <property type="entry name" value="Prot_inhib_I29"/>
</dbReference>
<reference evidence="3" key="1">
    <citation type="submission" date="2022-03" db="EMBL/GenBank/DDBJ databases">
        <title>A functionally conserved STORR gene fusion in Papaver species that diverged 16.8 million years ago.</title>
        <authorList>
            <person name="Catania T."/>
        </authorList>
    </citation>
    <scope>NUCLEOTIDE SEQUENCE</scope>
    <source>
        <strain evidence="3">S-191538</strain>
    </source>
</reference>
<dbReference type="EMBL" id="JAJJMA010046713">
    <property type="protein sequence ID" value="MCL7025546.1"/>
    <property type="molecule type" value="Genomic_DNA"/>
</dbReference>
<evidence type="ECO:0000313" key="3">
    <source>
        <dbReference type="EMBL" id="MCL7049394.1"/>
    </source>
</evidence>